<protein>
    <recommendedName>
        <fullName evidence="3">Bacterial type II secretion system protein E domain-containing protein</fullName>
    </recommendedName>
</protein>
<sequence length="507" mass="55754">MRIFFCSLTRPKRVSKLHARLTGLKLGAAQDELAFVLGYSSWNELHQAAGVAVTQPSPDDEDLPPHELATRLEYQVARLIRYRAHAGLPTLSRVAAERIIQEIRPSARSRNALARQNGAPTQNALPTELLSLLAEAEVVGGHKIHIKRGTRESSVWYRVHKRLVKGQPRTLAEVSDIFEWLSSKAQMSHNEDDTTMGFVRGLSPSTGQPVDLEFAWTDEADYAGARDIVIAIRPLNQARRLEEMGFLPDQVRLLQQATRGGGCCIVSGAANNGRHTTTRALTALDPEVTLHGEVSASLREPEQELVQKTMRGIVLMQSMGAFAVATTLHWSLPASRWNELVRGDGPPLIISHQHLLPILCQNCRIPARKALAESKASEIKAAFGLGVDRMFVRNAQGCPNCADSPNGTTSSLGYQGHRVVAEVFDLRGATARFFDRTGHSEVSAFRALRTAPYDSPDTTGKLAIEVAMYGVASGWFDIRDVENHIGRISWFLGVDPPEYPVSPEETV</sequence>
<dbReference type="InterPro" id="IPR027417">
    <property type="entry name" value="P-loop_NTPase"/>
</dbReference>
<proteinExistence type="predicted"/>
<dbReference type="AlphaFoldDB" id="A0A6J5CGB9"/>
<organism evidence="1 2">
    <name type="scientific">Paraburkholderia phenoliruptrix</name>
    <dbReference type="NCBI Taxonomy" id="252970"/>
    <lineage>
        <taxon>Bacteria</taxon>
        <taxon>Pseudomonadati</taxon>
        <taxon>Pseudomonadota</taxon>
        <taxon>Betaproteobacteria</taxon>
        <taxon>Burkholderiales</taxon>
        <taxon>Burkholderiaceae</taxon>
        <taxon>Paraburkholderia</taxon>
    </lineage>
</organism>
<evidence type="ECO:0008006" key="3">
    <source>
        <dbReference type="Google" id="ProtNLM"/>
    </source>
</evidence>
<name>A0A6J5CGB9_9BURK</name>
<dbReference type="Gene3D" id="3.40.50.300">
    <property type="entry name" value="P-loop containing nucleotide triphosphate hydrolases"/>
    <property type="match status" value="1"/>
</dbReference>
<gene>
    <name evidence="1" type="ORF">LMG22037_05769</name>
</gene>
<evidence type="ECO:0000313" key="1">
    <source>
        <dbReference type="EMBL" id="CAB3733129.1"/>
    </source>
</evidence>
<accession>A0A6J5CGB9</accession>
<dbReference type="EMBL" id="CADIKB010000046">
    <property type="protein sequence ID" value="CAB3733129.1"/>
    <property type="molecule type" value="Genomic_DNA"/>
</dbReference>
<reference evidence="1 2" key="1">
    <citation type="submission" date="2020-04" db="EMBL/GenBank/DDBJ databases">
        <authorList>
            <person name="De Canck E."/>
        </authorList>
    </citation>
    <scope>NUCLEOTIDE SEQUENCE [LARGE SCALE GENOMIC DNA]</scope>
    <source>
        <strain evidence="1 2">LMG 22037</strain>
    </source>
</reference>
<dbReference type="Proteomes" id="UP000494249">
    <property type="component" value="Unassembled WGS sequence"/>
</dbReference>
<dbReference type="RefSeq" id="WP_035482961.1">
    <property type="nucleotide sequence ID" value="NZ_CADFGL010000043.1"/>
</dbReference>
<evidence type="ECO:0000313" key="2">
    <source>
        <dbReference type="Proteomes" id="UP000494249"/>
    </source>
</evidence>